<keyword evidence="2" id="KW-0378">Hydrolase</keyword>
<dbReference type="GO" id="GO:0008270">
    <property type="term" value="F:zinc ion binding"/>
    <property type="evidence" value="ECO:0007669"/>
    <property type="project" value="InterPro"/>
</dbReference>
<organism evidence="2">
    <name type="scientific">Vibrio vulnificus</name>
    <dbReference type="NCBI Taxonomy" id="672"/>
    <lineage>
        <taxon>Bacteria</taxon>
        <taxon>Pseudomonadati</taxon>
        <taxon>Pseudomonadota</taxon>
        <taxon>Gammaproteobacteria</taxon>
        <taxon>Vibrionales</taxon>
        <taxon>Vibrionaceae</taxon>
        <taxon>Vibrio</taxon>
    </lineage>
</organism>
<sequence>MIPNGIELVHIEKAIERIEIEGVPNSRKSVHYDFVYKGKLFPPKLVISYASKFAFGEELSSYEFNAVRARDYLRARGYIVNDRRDSERENEIQLESVESNFSEGTEIYKMHRALERDTSIARKVKAVRLKGSGKLECEVCGFDFFQAYGGLGLGYIEAHHTTPVLELKGTRKTQASELALVCSNCHKMLHRGKPLMSISELRKVIESR</sequence>
<evidence type="ECO:0000259" key="1">
    <source>
        <dbReference type="Pfam" id="PF01844"/>
    </source>
</evidence>
<dbReference type="GO" id="GO:0004519">
    <property type="term" value="F:endonuclease activity"/>
    <property type="evidence" value="ECO:0007669"/>
    <property type="project" value="UniProtKB-KW"/>
</dbReference>
<evidence type="ECO:0000313" key="2">
    <source>
        <dbReference type="EMBL" id="BBE39046.1"/>
    </source>
</evidence>
<reference evidence="2" key="1">
    <citation type="submission" date="2011-01" db="EMBL/GenBank/DDBJ databases">
        <title>Evolutionary Significance of Chromosomal Super-Integrons in Vibrio vulnificus Strains.</title>
        <authorList>
            <person name="Shu H.Y."/>
            <person name="Wu K.M."/>
            <person name="Liu T.T."/>
            <person name="Liu Y.M."/>
            <person name="Liao T.L."/>
            <person name="Hor L.I."/>
            <person name="Tsai S.F."/>
            <person name="Chen C.Y."/>
        </authorList>
    </citation>
    <scope>NUCLEOTIDE SEQUENCE</scope>
    <source>
        <strain evidence="2">CG021</strain>
    </source>
</reference>
<dbReference type="AlphaFoldDB" id="A0A6S4Q1V5"/>
<dbReference type="EMBL" id="AB609752">
    <property type="protein sequence ID" value="BBE39046.1"/>
    <property type="molecule type" value="Genomic_DNA"/>
</dbReference>
<name>A0A6S4Q1V5_VIBVL</name>
<keyword evidence="2" id="KW-0540">Nuclease</keyword>
<proteinExistence type="predicted"/>
<dbReference type="CDD" id="cd00085">
    <property type="entry name" value="HNHc"/>
    <property type="match status" value="1"/>
</dbReference>
<dbReference type="GO" id="GO:0003676">
    <property type="term" value="F:nucleic acid binding"/>
    <property type="evidence" value="ECO:0007669"/>
    <property type="project" value="InterPro"/>
</dbReference>
<dbReference type="Pfam" id="PF01844">
    <property type="entry name" value="HNH"/>
    <property type="match status" value="1"/>
</dbReference>
<protein>
    <submittedName>
        <fullName evidence="2">Putative restriction endonuclease</fullName>
    </submittedName>
</protein>
<feature type="domain" description="HNH" evidence="1">
    <location>
        <begin position="137"/>
        <end position="191"/>
    </location>
</feature>
<dbReference type="InterPro" id="IPR002711">
    <property type="entry name" value="HNH"/>
</dbReference>
<dbReference type="InterPro" id="IPR003615">
    <property type="entry name" value="HNH_nuc"/>
</dbReference>
<keyword evidence="2" id="KW-0255">Endonuclease</keyword>
<accession>A0A6S4Q1V5</accession>
<dbReference type="RefSeq" id="WP_103193370.1">
    <property type="nucleotide sequence ID" value="NZ_JBEIBI010000021.1"/>
</dbReference>